<organism evidence="1 2">
    <name type="scientific">Alteribacillus iranensis</name>
    <dbReference type="NCBI Taxonomy" id="930128"/>
    <lineage>
        <taxon>Bacteria</taxon>
        <taxon>Bacillati</taxon>
        <taxon>Bacillota</taxon>
        <taxon>Bacilli</taxon>
        <taxon>Bacillales</taxon>
        <taxon>Bacillaceae</taxon>
        <taxon>Alteribacillus</taxon>
    </lineage>
</organism>
<dbReference type="Proteomes" id="UP000199516">
    <property type="component" value="Unassembled WGS sequence"/>
</dbReference>
<name>A0A1I2E2N2_9BACI</name>
<dbReference type="RefSeq" id="WP_091661929.1">
    <property type="nucleotide sequence ID" value="NZ_FONT01000005.1"/>
</dbReference>
<keyword evidence="2" id="KW-1185">Reference proteome</keyword>
<gene>
    <name evidence="1" type="ORF">SAMN05192532_10551</name>
</gene>
<protein>
    <submittedName>
        <fullName evidence="1">Uncharacterized protein</fullName>
    </submittedName>
</protein>
<proteinExistence type="predicted"/>
<dbReference type="EMBL" id="FONT01000005">
    <property type="protein sequence ID" value="SFE86893.1"/>
    <property type="molecule type" value="Genomic_DNA"/>
</dbReference>
<dbReference type="AlphaFoldDB" id="A0A1I2E2N2"/>
<dbReference type="OrthoDB" id="9777257at2"/>
<accession>A0A1I2E2N2</accession>
<evidence type="ECO:0000313" key="2">
    <source>
        <dbReference type="Proteomes" id="UP000199516"/>
    </source>
</evidence>
<reference evidence="1 2" key="1">
    <citation type="submission" date="2016-10" db="EMBL/GenBank/DDBJ databases">
        <authorList>
            <person name="de Groot N.N."/>
        </authorList>
    </citation>
    <scope>NUCLEOTIDE SEQUENCE [LARGE SCALE GENOMIC DNA]</scope>
    <source>
        <strain evidence="1 2">DSM 23995</strain>
    </source>
</reference>
<sequence length="132" mass="15969">MKFKKGDLVQVKPDLVVNVNYYNEGNGTSDVFSHRMMKHRGRTAIIEEVNLYGYTLSIDRMHTYTDEMLQYPEETLDQLPYHYHPEVEQLIEHVKREGYRKLFDKALKERLYETDPETFQEIYELYRKKVKN</sequence>
<evidence type="ECO:0000313" key="1">
    <source>
        <dbReference type="EMBL" id="SFE86893.1"/>
    </source>
</evidence>